<feature type="region of interest" description="Disordered" evidence="3">
    <location>
        <begin position="2698"/>
        <end position="2723"/>
    </location>
</feature>
<organism evidence="5 6">
    <name type="scientific">Bathycoccus prasinos</name>
    <dbReference type="NCBI Taxonomy" id="41875"/>
    <lineage>
        <taxon>Eukaryota</taxon>
        <taxon>Viridiplantae</taxon>
        <taxon>Chlorophyta</taxon>
        <taxon>Mamiellophyceae</taxon>
        <taxon>Mamiellales</taxon>
        <taxon>Bathycoccaceae</taxon>
        <taxon>Bathycoccus</taxon>
    </lineage>
</organism>
<keyword evidence="2" id="KW-0813">Transport</keyword>
<reference evidence="5 6" key="1">
    <citation type="submission" date="2011-10" db="EMBL/GenBank/DDBJ databases">
        <authorList>
            <person name="Genoscope - CEA"/>
        </authorList>
    </citation>
    <scope>NUCLEOTIDE SEQUENCE [LARGE SCALE GENOMIC DNA]</scope>
    <source>
        <strain evidence="5 6">RCC 1105</strain>
    </source>
</reference>
<feature type="region of interest" description="Disordered" evidence="3">
    <location>
        <begin position="3230"/>
        <end position="3250"/>
    </location>
</feature>
<feature type="region of interest" description="Disordered" evidence="3">
    <location>
        <begin position="943"/>
        <end position="974"/>
    </location>
</feature>
<feature type="compositionally biased region" description="Acidic residues" evidence="3">
    <location>
        <begin position="4267"/>
        <end position="4290"/>
    </location>
</feature>
<evidence type="ECO:0000256" key="2">
    <source>
        <dbReference type="ARBA" id="ARBA00022448"/>
    </source>
</evidence>
<feature type="compositionally biased region" description="Polar residues" evidence="3">
    <location>
        <begin position="1145"/>
        <end position="1160"/>
    </location>
</feature>
<dbReference type="GO" id="GO:0006623">
    <property type="term" value="P:protein targeting to vacuole"/>
    <property type="evidence" value="ECO:0007669"/>
    <property type="project" value="TreeGrafter"/>
</dbReference>
<dbReference type="eggNOG" id="KOG1809">
    <property type="taxonomic scope" value="Eukaryota"/>
</dbReference>
<feature type="compositionally biased region" description="Polar residues" evidence="3">
    <location>
        <begin position="2552"/>
        <end position="2580"/>
    </location>
</feature>
<feature type="domain" description="Peroxin/Ferlin" evidence="4">
    <location>
        <begin position="2725"/>
        <end position="2794"/>
    </location>
</feature>
<comment type="similarity">
    <text evidence="1">Belongs to the VPS13 family.</text>
</comment>
<dbReference type="GO" id="GO:0045053">
    <property type="term" value="P:protein retention in Golgi apparatus"/>
    <property type="evidence" value="ECO:0007669"/>
    <property type="project" value="TreeGrafter"/>
</dbReference>
<feature type="compositionally biased region" description="Basic and acidic residues" evidence="3">
    <location>
        <begin position="547"/>
        <end position="559"/>
    </location>
</feature>
<dbReference type="InterPro" id="IPR026854">
    <property type="entry name" value="VPS13_N"/>
</dbReference>
<dbReference type="InterPro" id="IPR006614">
    <property type="entry name" value="Peroxin/Ferlin"/>
</dbReference>
<accession>K8F274</accession>
<dbReference type="GeneID" id="19014577"/>
<dbReference type="InterPro" id="IPR026847">
    <property type="entry name" value="VPS13"/>
</dbReference>
<evidence type="ECO:0000313" key="5">
    <source>
        <dbReference type="EMBL" id="CCO66378.1"/>
    </source>
</evidence>
<gene>
    <name evidence="5" type="ORF">Bathy07g00870</name>
</gene>
<feature type="region of interest" description="Disordered" evidence="3">
    <location>
        <begin position="4217"/>
        <end position="4290"/>
    </location>
</feature>
<dbReference type="GO" id="GO:0016020">
    <property type="term" value="C:membrane"/>
    <property type="evidence" value="ECO:0007669"/>
    <property type="project" value="InterPro"/>
</dbReference>
<feature type="compositionally biased region" description="Polar residues" evidence="3">
    <location>
        <begin position="3230"/>
        <end position="3249"/>
    </location>
</feature>
<feature type="compositionally biased region" description="Low complexity" evidence="3">
    <location>
        <begin position="534"/>
        <end position="546"/>
    </location>
</feature>
<feature type="region of interest" description="Disordered" evidence="3">
    <location>
        <begin position="259"/>
        <end position="278"/>
    </location>
</feature>
<feature type="region of interest" description="Disordered" evidence="3">
    <location>
        <begin position="102"/>
        <end position="133"/>
    </location>
</feature>
<feature type="compositionally biased region" description="Basic and acidic residues" evidence="3">
    <location>
        <begin position="2712"/>
        <end position="2723"/>
    </location>
</feature>
<sequence>MFETQVADLLQRAAGEYIRGIDKTALKISVLSGDVILRRLQLKPEAFERLNLPIDLTRGVVGSLRVKIPWAKLGKEPVVVTISEVFASARRLSAEEVAKRAKERREEHKKEDEAAVEKEGEEDEDGKKRNDEKVERLDNAERLWLVKRLFDPTHRKEEGGGGEFREGEHSGGDDGGFVQKYAKIILANLQISIENIHIRYEDEVTTPNHAFAAGLTIRNVSAHTVDKNGNPDFVKSASFAEFRKKLTLDGFSIYFDSEEEEKNTKNTTASNDNNRKQRVPNVFFTENPDPNAKDMQQWLNVFMPAFRDDEDDEKEKVVLRYNRILQPISGSFIYTKRADERFDDGETPRQLMECYVDTAGVRLKRAQYHNIARVLEAFKVHQLRSETEHLRPNLFEGESPRTHPQLWWKYAILAAQMKIRKRRQRAFASALKWEDIVDLSRKRRRFLTIYNQPGGADNDDLLDEVYEIDSKISYHAAMTFRCIAHLERERMNDTNSNSIALAAVHDAKRYYAKEVLPHKKKGKISAWFGSYFSSGSGTSGDSSRSSALKDDEEKEERNEQVGSLFSDDDFTKLEEVFDVKTIESQQKSAESSWKGKDLSVSLNVSKMFIAITENDNRDIVSSVALDLRASRGVYKNGNATSFLNILGWVVDANGTKILQSGIDRKAEGTITSSTVSSNGALSVSYEEYPPFDVEFYDSKAVVIAAPTFLVVEKRFIDSITGFFEKPASDELTSEVLGDFAEEIANATSNVAKRTASGLPSVLNRMKFEISIDAPKIALVPSSAEGNTTISCDKKIVLDLGKFIVSNDPECDQGSANSGVRGDPKYNAFTVKAENLAAYIASGTFDVQERHEILLQGAKENRSRNDFEAYFILKPLKISLDLQIAGSGFEVFDELKSNTASSDEQNPGMIAKADIPDLAFTLSPCRLAMIYNIVNSFKKSQQYDEKDRTHDTERVAINSRTDDGTSTEIATSSKRSEGSKISRIISSRVSVDVSRASVALWGQKMGCKDNNTVVDGVLFGGVERLSEFECARSEHAIVEIVATSAKTIKTSTNMDESYVIEAGKLEIYDVLSGGYFIQLSNLPGNGESKGVKMRYDSWTSTDSPTFTNCYGQLEVTSDICFLGIRRPTIASVSRFYDELSLVMSSNKTSPSESEVENTNTSDCDIDDDDEKEEEDVPIKFRLAVRFKELSLRTFVEPEDIAKNGNNSAVASIGIHDADIAILTQTGLNPMKVFGTLGSLSVMNETLPESHPHRYFVSVKKEENLELDRAGQEKSYFEYRTFNRSHRNFPGHEQHLLLNLKKSKVTFLMHFFSQLLSSVGGLLADAIPIDKLPENERSAEIVRRGVTRPSTFKYDVALSQAKIVVPKSTSSQEALSLDAKNVSVCNSLQWKYGDSHLTRGAVLMDTMSIQLKDFELFMVNGKGERGSYPALFCAKGESNDPAQVFSLDLISPSWDPTEKMCAKEMRLCADGAITVELDDVEYNILLAVLTGNFSETGFIQEPLFEYAEIEVPKENGTAEGEIHTAPSLSSVITVNLPEVCLSMFNSPRLNARASPLARLILSRLWVSYETLRNDADAYSVHLTLPVLSVRDVRDGTEPAVAEVIDHADRSLTLLTLDLLSRADKFDLGVNLQSCRLKVDPQFLREVLYFFNLRDDELRRQILERRLKNDISFSNKDLISLAPRKEGEVDDAEIITLSPAKRILCDGLHTPLWCTLDGNRRKIVLPHSVTKHSSSLICVGNFRTLTIRNAVIEGDVERFISLGTRSNIIYDNVTFAKRKDNEPRDFMKVPTKKELKTTSATECVTTCSILARNVELLVLDSDTTMNRGKTAKTTNAGRNALSVQLYASVDYKSMPSEIARSSTRSELNAFVNGVTVNLCRSTNDPTKTKFLPKTSFLEPTDFDVKFIKDAHGYQVRLVSSDVRSSFDSMSLRVARNCISQLSDVVKKKVALSTLVAACNSYLPISASRHTNLKFWRPVPPKGFSFLGDVCFSIDADAPATPVHSISDTADVTSLPIGFNLAWRSPSNDCFIWSPIPPSEEYVSLGCIATETESMPDVVTIGCKVVRREVLKECEILDCAYDGGDDQLKFWRLENSCGTFILSEKKEYARSRFAAQLRTPLIPEEFIEENYENVSHEAVIVSDSGDGDIPIKSSDETSIQVSLPRIALTLCEPGKRDPFIALDINDVAVVVRGVEGSDENGMARDGSASTKIDVAFFNPRVASWEPIIEAFDVCARFNRAPMMTDNTCLEDSLKISIANVIGVNFSSSLGDAIVKYQREDHKLLSSEISPSSEAVPPLSSRWQQTLRNISNSDDDRNFSDSIAPILKNELRRSIYVRYQRSTKDDVVEVMPQKCIALDSLTAFGNKILPILDKSLEPPDSRFGSETTDGYLNPNISSSSQMRMKTLQLQSTFVLTFAKCRIRIGANNRNLVDVGESELYARINFAENLMRTRASTLIKASSSSSSKEDSHVECIWSDKFIARVPSDAIDTCSVRISIIDARGNGGHGKIISFLSDVTLSDLINMDDEPSRSSTIKLPNDVEIQVAFEGYGADRTSGGESNAQKSLLSSRTRQTHIGDSKGGSATNALSRKISVESSSSVPSYYLSLHPKGPWTRLICEELTLSESSDAIDLSEFLDYNDAVKSKEKNVLKAVIARTIDPITQRIERTIRELSRFRNETDRSIEIFVVPARMTPEKTESLEMKANNENGTSLGYESLKSRSSDQTQSERVRRVVEEAFENERFLPFRGWRSTHLLLTERKAWCTRTGSNSMSLKEDFLSAIESNKPTDWTWEEDEWEVDTTHPHCDEDGFAYAGSFPELKYPFRAGQETKSALSFVRMRRWTRTRRYVVPFGASSESTDRMSSSNRESFVDVENHHVTYRTIIEAGCEKSLPSAVIGPDASSHVYFRVLGTDKESNSELFSSWAKPVKSGFFDRNFDDRLNSESSAIEDAMIKRANKRGGLALADGVEESAVHVCEDADGLKGKSWFVSVRCEHFPLENATLASRKPSDKTSVDFQRAAALNSEWIVTLSAPWCVKNALPVSAEISLNSYEQLRENEMYCFKKKYSKILGPGEIAKTHYVDPGAKCVARVESITGGWEPSQLIDCATPLDKKFDYFNYGVPVSPASCKDAAKNDNNAPILNSGGSFTFGTEFTDSLSGGSSAKNGIKSRDAFEVVKVSHSSKLASGNKIAMKSSVKIVCSKWDETDVASTRVLILCSPIVLINRTGDDIVFRSSAISDGGKQNKNRETSSNPSMSDVAMSLIDDTSEMRISDESHVDDSSARLSAQTAYLSKTLPTNGSDLSEVYVLKGGTTGRPEDRITFIGAESASERQEQAAARLISKNERLEIGCSKKSLSEPLPIAERDFISERIVVVECLTKDGQTSYPISIRSEEQHYLANIGDGLEHTRGMFTECLAIILEPAFSLINDTGENIHLTQVDPNKEHVFNEKKDVIILHSKRENKRGVPLRWTDTNLPRVLYAKRERDEEWVMPFVLKSTHTGDTLLPIHKRAEALEDLDDFLHVHVAKTELTHGSSRVHFSLRVGNCVLEEQILGSPPSKEMALKKKMQQDAALDRAASKREKSVPSAQNDVVVSRRVTLSIPEFVLSTIDSNVEEIFVVTLKGMDLEHQQSIVGASASSIRFVLHSLQIDDMSPTTQYPVLLRVMHDAKELVVPPMLNFGMRSYLEADGKTNAYEEILINFSNAPLHIAAYEPSLWRALEFSDHFVDGSKQSAVSPVAKGKESHQADPQIFIEMMKISKVRIAISFRASEQKRPKRIRKVFPGIVTVVNLDEATLDLRPMRLENQCAKKSTFQDTLTKAYVKQVKLQIIRLLTGFDALDSVALALNRASMGLSKLSGGRALEDLFGVSQAGGKKPTMLSSALREKFAIGSKDSRDDDDSNKSAVKTGAAVVGLMDGTETLARGVLSGVTGVFMQPVKGAMKSGAKGFVKGFGKGLVGAVAQPVSGAVGMMSHMAAGASGSVREAKELVGLSHGAQFAKRVRPARAPSADGILRPFSKELLSCEKLWRAISSSKNISRRAFANEHFAWQINVGKNMDITQILMRDEKSKVLPANANFTLFATNYRLLLAMTSSNSTRSPVNTPSSYRICWDISWCNIEMAYVRSALENRSVGDAICIKLKRPSLLERTIKNKAKKAAREKKIKQKRPEKFLFREDELTRIVPLGKQSARDGDDESFHRWVCDQILHHSRTFGKVYIVSQALSRGKEGSDAVKKQPRSDEISEESSEDEGDLVLFSDSDSLSAERILRDEGGEFTSESEDLDGDFDEDDFDDNDDGEEG</sequence>
<dbReference type="RefSeq" id="XP_007512290.1">
    <property type="nucleotide sequence ID" value="XM_007512228.1"/>
</dbReference>
<feature type="compositionally biased region" description="Basic and acidic residues" evidence="3">
    <location>
        <begin position="4217"/>
        <end position="4231"/>
    </location>
</feature>
<dbReference type="Pfam" id="PF12624">
    <property type="entry name" value="VPS13_N"/>
    <property type="match status" value="1"/>
</dbReference>
<dbReference type="EMBL" id="FO082272">
    <property type="protein sequence ID" value="CCO66378.1"/>
    <property type="molecule type" value="Genomic_DNA"/>
</dbReference>
<feature type="compositionally biased region" description="Basic and acidic residues" evidence="3">
    <location>
        <begin position="943"/>
        <end position="953"/>
    </location>
</feature>
<feature type="region of interest" description="Disordered" evidence="3">
    <location>
        <begin position="2547"/>
        <end position="2580"/>
    </location>
</feature>
<evidence type="ECO:0000256" key="1">
    <source>
        <dbReference type="ARBA" id="ARBA00006545"/>
    </source>
</evidence>
<evidence type="ECO:0000256" key="3">
    <source>
        <dbReference type="SAM" id="MobiDB-lite"/>
    </source>
</evidence>
<feature type="compositionally biased region" description="Acidic residues" evidence="3">
    <location>
        <begin position="4232"/>
        <end position="4242"/>
    </location>
</feature>
<dbReference type="STRING" id="41875.K8F274"/>
<feature type="region of interest" description="Disordered" evidence="3">
    <location>
        <begin position="1145"/>
        <end position="1169"/>
    </location>
</feature>
<dbReference type="Proteomes" id="UP000198341">
    <property type="component" value="Chromosome 7"/>
</dbReference>
<proteinExistence type="inferred from homology"/>
<feature type="compositionally biased region" description="Low complexity" evidence="3">
    <location>
        <begin position="4243"/>
        <end position="4252"/>
    </location>
</feature>
<dbReference type="OrthoDB" id="498984at2759"/>
<protein>
    <recommendedName>
        <fullName evidence="4">Peroxin/Ferlin domain-containing protein</fullName>
    </recommendedName>
</protein>
<evidence type="ECO:0000259" key="4">
    <source>
        <dbReference type="SMART" id="SM00693"/>
    </source>
</evidence>
<dbReference type="SMART" id="SM00693">
    <property type="entry name" value="DysFN"/>
    <property type="match status" value="1"/>
</dbReference>
<feature type="region of interest" description="Disordered" evidence="3">
    <location>
        <begin position="534"/>
        <end position="561"/>
    </location>
</feature>
<keyword evidence="6" id="KW-1185">Reference proteome</keyword>
<name>K8F274_9CHLO</name>
<dbReference type="PANTHER" id="PTHR16166:SF93">
    <property type="entry name" value="INTERMEMBRANE LIPID TRANSFER PROTEIN VPS13"/>
    <property type="match status" value="1"/>
</dbReference>
<feature type="compositionally biased region" description="Basic and acidic residues" evidence="3">
    <location>
        <begin position="102"/>
        <end position="118"/>
    </location>
</feature>
<dbReference type="PANTHER" id="PTHR16166">
    <property type="entry name" value="VACUOLAR PROTEIN SORTING-ASSOCIATED PROTEIN VPS13"/>
    <property type="match status" value="1"/>
</dbReference>
<evidence type="ECO:0000313" key="6">
    <source>
        <dbReference type="Proteomes" id="UP000198341"/>
    </source>
</evidence>
<dbReference type="KEGG" id="bpg:Bathy07g00870"/>